<protein>
    <submittedName>
        <fullName evidence="1">Uncharacterized protein</fullName>
    </submittedName>
</protein>
<evidence type="ECO:0000313" key="2">
    <source>
        <dbReference type="Proteomes" id="UP000184112"/>
    </source>
</evidence>
<gene>
    <name evidence="1" type="ORF">SAMN05444388_102125</name>
</gene>
<dbReference type="Proteomes" id="UP000184112">
    <property type="component" value="Unassembled WGS sequence"/>
</dbReference>
<dbReference type="EMBL" id="FQWH01000002">
    <property type="protein sequence ID" value="SHG28315.1"/>
    <property type="molecule type" value="Genomic_DNA"/>
</dbReference>
<organism evidence="1 2">
    <name type="scientific">Flavobacterium johnsoniae</name>
    <name type="common">Cytophaga johnsonae</name>
    <dbReference type="NCBI Taxonomy" id="986"/>
    <lineage>
        <taxon>Bacteria</taxon>
        <taxon>Pseudomonadati</taxon>
        <taxon>Bacteroidota</taxon>
        <taxon>Flavobacteriia</taxon>
        <taxon>Flavobacteriales</taxon>
        <taxon>Flavobacteriaceae</taxon>
        <taxon>Flavobacterium</taxon>
    </lineage>
</organism>
<sequence>MNPNEKLVKLLENKWFQYNGSDYAFISCKNVGSNLMIITNKKTLQIPLDRFVDFYNMVEQNCYDKTSEVLKNNLVPAELPLKNNMIIVPEKPMVFDKLNDSFEKLIDVIDGATDDDLKFLESKVKMLTSVAQTAINMENSRNNLIKIFNK</sequence>
<evidence type="ECO:0000313" key="1">
    <source>
        <dbReference type="EMBL" id="SHG28315.1"/>
    </source>
</evidence>
<dbReference type="AlphaFoldDB" id="A0A1M5IJ75"/>
<dbReference type="RefSeq" id="WP_073408430.1">
    <property type="nucleotide sequence ID" value="NZ_FQWH01000002.1"/>
</dbReference>
<reference evidence="1 2" key="1">
    <citation type="submission" date="2016-11" db="EMBL/GenBank/DDBJ databases">
        <authorList>
            <person name="Jaros S."/>
            <person name="Januszkiewicz K."/>
            <person name="Wedrychowicz H."/>
        </authorList>
    </citation>
    <scope>NUCLEOTIDE SEQUENCE [LARGE SCALE GENOMIC DNA]</scope>
    <source>
        <strain evidence="1 2">DSM 6792</strain>
    </source>
</reference>
<name>A0A1M5IJ75_FLAJO</name>
<proteinExistence type="predicted"/>
<accession>A0A1M5IJ75</accession>